<reference evidence="1" key="1">
    <citation type="submission" date="2023-10" db="EMBL/GenBank/DDBJ databases">
        <authorList>
            <person name="Noh H."/>
        </authorList>
    </citation>
    <scope>NUCLEOTIDE SEQUENCE</scope>
    <source>
        <strain evidence="1">DUCC4014</strain>
    </source>
</reference>
<name>A0AAF1BPM7_9TREE</name>
<keyword evidence="2" id="KW-1185">Reference proteome</keyword>
<proteinExistence type="predicted"/>
<evidence type="ECO:0000313" key="1">
    <source>
        <dbReference type="EMBL" id="WOO84269.1"/>
    </source>
</evidence>
<dbReference type="AlphaFoldDB" id="A0AAF1BPM7"/>
<organism evidence="1 2">
    <name type="scientific">Vanrija pseudolonga</name>
    <dbReference type="NCBI Taxonomy" id="143232"/>
    <lineage>
        <taxon>Eukaryota</taxon>
        <taxon>Fungi</taxon>
        <taxon>Dikarya</taxon>
        <taxon>Basidiomycota</taxon>
        <taxon>Agaricomycotina</taxon>
        <taxon>Tremellomycetes</taxon>
        <taxon>Trichosporonales</taxon>
        <taxon>Trichosporonaceae</taxon>
        <taxon>Vanrija</taxon>
    </lineage>
</organism>
<protein>
    <submittedName>
        <fullName evidence="1">Uncharacterized protein</fullName>
    </submittedName>
</protein>
<evidence type="ECO:0000313" key="2">
    <source>
        <dbReference type="Proteomes" id="UP000827549"/>
    </source>
</evidence>
<dbReference type="RefSeq" id="XP_062630295.1">
    <property type="nucleotide sequence ID" value="XM_062774311.1"/>
</dbReference>
<gene>
    <name evidence="1" type="ORF">LOC62_06G007789</name>
</gene>
<dbReference type="Proteomes" id="UP000827549">
    <property type="component" value="Chromosome 6"/>
</dbReference>
<accession>A0AAF1BPM7</accession>
<dbReference type="GeneID" id="87810960"/>
<dbReference type="EMBL" id="CP086719">
    <property type="protein sequence ID" value="WOO84269.1"/>
    <property type="molecule type" value="Genomic_DNA"/>
</dbReference>
<sequence>MVTVSRTLTAALPRLMTTSTATLSASRHAHLSPHDRGEAVVAVDSHAITAGTPELAPKTATRRLMTLCTPSSC</sequence>